<evidence type="ECO:0000256" key="7">
    <source>
        <dbReference type="ARBA" id="ARBA00023136"/>
    </source>
</evidence>
<feature type="transmembrane region" description="Helical" evidence="8">
    <location>
        <begin position="47"/>
        <end position="69"/>
    </location>
</feature>
<dbReference type="eggNOG" id="COG2194">
    <property type="taxonomic scope" value="Bacteria"/>
</dbReference>
<dbReference type="RefSeq" id="WP_050073370.1">
    <property type="nucleotide sequence ID" value="NZ_CPZJ01000005.1"/>
</dbReference>
<dbReference type="Proteomes" id="UP000038750">
    <property type="component" value="Unassembled WGS sequence"/>
</dbReference>
<organism evidence="11 12">
    <name type="scientific">Yersinia intermedia</name>
    <dbReference type="NCBI Taxonomy" id="631"/>
    <lineage>
        <taxon>Bacteria</taxon>
        <taxon>Pseudomonadati</taxon>
        <taxon>Pseudomonadota</taxon>
        <taxon>Gammaproteobacteria</taxon>
        <taxon>Enterobacterales</taxon>
        <taxon>Yersiniaceae</taxon>
        <taxon>Yersinia</taxon>
    </lineage>
</organism>
<dbReference type="EMBL" id="CPZJ01000005">
    <property type="protein sequence ID" value="CNF60173.1"/>
    <property type="molecule type" value="Genomic_DNA"/>
</dbReference>
<keyword evidence="11" id="KW-0132">Cell division</keyword>
<keyword evidence="4 11" id="KW-0808">Transferase</keyword>
<dbReference type="SUPFAM" id="SSF53649">
    <property type="entry name" value="Alkaline phosphatase-like"/>
    <property type="match status" value="1"/>
</dbReference>
<keyword evidence="7 8" id="KW-0472">Membrane</keyword>
<keyword evidence="11" id="KW-0131">Cell cycle</keyword>
<evidence type="ECO:0000256" key="6">
    <source>
        <dbReference type="ARBA" id="ARBA00022989"/>
    </source>
</evidence>
<dbReference type="InterPro" id="IPR017850">
    <property type="entry name" value="Alkaline_phosphatase_core_sf"/>
</dbReference>
<dbReference type="InterPro" id="IPR012549">
    <property type="entry name" value="EptA-like_N"/>
</dbReference>
<evidence type="ECO:0000259" key="9">
    <source>
        <dbReference type="Pfam" id="PF00884"/>
    </source>
</evidence>
<evidence type="ECO:0000256" key="4">
    <source>
        <dbReference type="ARBA" id="ARBA00022679"/>
    </source>
</evidence>
<accession>A0A0T9M4X1</accession>
<keyword evidence="6 8" id="KW-1133">Transmembrane helix</keyword>
<gene>
    <name evidence="11" type="primary">eptA</name>
    <name evidence="11" type="ORF">ERS008530_01655</name>
</gene>
<keyword evidence="2" id="KW-1003">Cell membrane</keyword>
<dbReference type="STRING" id="631.CH53_4090"/>
<feature type="transmembrane region" description="Helical" evidence="8">
    <location>
        <begin position="76"/>
        <end position="98"/>
    </location>
</feature>
<evidence type="ECO:0000259" key="10">
    <source>
        <dbReference type="Pfam" id="PF08019"/>
    </source>
</evidence>
<dbReference type="CDD" id="cd16017">
    <property type="entry name" value="LptA"/>
    <property type="match status" value="1"/>
</dbReference>
<evidence type="ECO:0000313" key="12">
    <source>
        <dbReference type="Proteomes" id="UP000038750"/>
    </source>
</evidence>
<dbReference type="EC" id="2.7.-.-" evidence="11"/>
<name>A0A0T9M4X1_YERIN</name>
<dbReference type="InterPro" id="IPR000917">
    <property type="entry name" value="Sulfatase_N"/>
</dbReference>
<dbReference type="AlphaFoldDB" id="A0A0T9M4X1"/>
<feature type="transmembrane region" description="Helical" evidence="8">
    <location>
        <begin position="12"/>
        <end position="35"/>
    </location>
</feature>
<proteinExistence type="predicted"/>
<dbReference type="Pfam" id="PF00884">
    <property type="entry name" value="Sulfatase"/>
    <property type="match status" value="1"/>
</dbReference>
<dbReference type="Gene3D" id="3.40.720.10">
    <property type="entry name" value="Alkaline Phosphatase, subunit A"/>
    <property type="match status" value="1"/>
</dbReference>
<dbReference type="GO" id="GO:0051301">
    <property type="term" value="P:cell division"/>
    <property type="evidence" value="ECO:0007669"/>
    <property type="project" value="UniProtKB-KW"/>
</dbReference>
<dbReference type="GO" id="GO:0016776">
    <property type="term" value="F:phosphotransferase activity, phosphate group as acceptor"/>
    <property type="evidence" value="ECO:0007669"/>
    <property type="project" value="TreeGrafter"/>
</dbReference>
<protein>
    <submittedName>
        <fullName evidence="11">Putative cell division protein</fullName>
        <ecNumber evidence="11">2.7.-.-</ecNumber>
    </submittedName>
</protein>
<feature type="transmembrane region" description="Helical" evidence="8">
    <location>
        <begin position="152"/>
        <end position="174"/>
    </location>
</feature>
<dbReference type="PANTHER" id="PTHR30443:SF0">
    <property type="entry name" value="PHOSPHOETHANOLAMINE TRANSFERASE EPTA"/>
    <property type="match status" value="1"/>
</dbReference>
<evidence type="ECO:0000256" key="1">
    <source>
        <dbReference type="ARBA" id="ARBA00004429"/>
    </source>
</evidence>
<evidence type="ECO:0000256" key="8">
    <source>
        <dbReference type="SAM" id="Phobius"/>
    </source>
</evidence>
<reference evidence="11 12" key="1">
    <citation type="submission" date="2015-03" db="EMBL/GenBank/DDBJ databases">
        <authorList>
            <person name="Murphy D."/>
        </authorList>
    </citation>
    <scope>NUCLEOTIDE SEQUENCE [LARGE SCALE GENOMIC DNA]</scope>
    <source>
        <strain evidence="11 12">BR165/97</strain>
    </source>
</reference>
<keyword evidence="3" id="KW-0997">Cell inner membrane</keyword>
<feature type="transmembrane region" description="Helical" evidence="8">
    <location>
        <begin position="118"/>
        <end position="140"/>
    </location>
</feature>
<evidence type="ECO:0000256" key="3">
    <source>
        <dbReference type="ARBA" id="ARBA00022519"/>
    </source>
</evidence>
<keyword evidence="5 8" id="KW-0812">Transmembrane</keyword>
<dbReference type="PANTHER" id="PTHR30443">
    <property type="entry name" value="INNER MEMBRANE PROTEIN"/>
    <property type="match status" value="1"/>
</dbReference>
<dbReference type="NCBIfam" id="NF028537">
    <property type="entry name" value="P_eth_NH2_trans"/>
    <property type="match status" value="1"/>
</dbReference>
<feature type="domain" description="Sulfatase N-terminal" evidence="9">
    <location>
        <begin position="236"/>
        <end position="526"/>
    </location>
</feature>
<dbReference type="OrthoDB" id="9786870at2"/>
<sequence length="553" mass="61609">MNVRHKLQCNGLSFILASAFFFTLAHNALFIAKAWSLIHFDSSDSYLFAATIPVVIFCALNIIFSLLAVPLLHKPIIIFFLLGSAAANYFMFSYGAVIDANMMQNAFETNSQEATALFTPRMALWLLVAGIIPAIVVCFVRIRVTRPWWYMLGLRAANILVSAVVILLVATLFYKDYASLIRNNKSIVKMLTPSNFVSGSFQFAKHKYFTSNMPLVTLGEDAHKGPLISGQPKKTLVILVVGETARAENFSLGGYGRETNPRLKKQDVTYFSKASSCGTETAVSVPCMFSNMARENYDATLASHQEGLMDILAHAGLNVLWRENDGGCKGACDRIPHQDVTQLQLATDCENGVCLDNALLYKLDNYINGLQGDGVIVLHQMGSHGPAYYRRSTPEIRKFSPTCNSNQIQDCSPQELVNTYDNSILYTDAMLDNTIKLLQQHSNNFNTALVYLSDHGESLGENGMYLHGTPYMFAPSQQTHIPFLMWLSPEYTKSFSIDRQCLSASAQHDEISQDNLFHTLLGMMNVQTTEYHSALDLLQKCRNQGERISQKSP</sequence>
<evidence type="ECO:0000313" key="11">
    <source>
        <dbReference type="EMBL" id="CNF60173.1"/>
    </source>
</evidence>
<dbReference type="NCBIfam" id="NF008619">
    <property type="entry name" value="PRK11598.1"/>
    <property type="match status" value="1"/>
</dbReference>
<dbReference type="GO" id="GO:0005886">
    <property type="term" value="C:plasma membrane"/>
    <property type="evidence" value="ECO:0007669"/>
    <property type="project" value="UniProtKB-SubCell"/>
</dbReference>
<dbReference type="InterPro" id="IPR058130">
    <property type="entry name" value="PEA_transf_C"/>
</dbReference>
<evidence type="ECO:0000256" key="2">
    <source>
        <dbReference type="ARBA" id="ARBA00022475"/>
    </source>
</evidence>
<dbReference type="GO" id="GO:0009244">
    <property type="term" value="P:lipopolysaccharide core region biosynthetic process"/>
    <property type="evidence" value="ECO:0007669"/>
    <property type="project" value="TreeGrafter"/>
</dbReference>
<dbReference type="InterPro" id="IPR040423">
    <property type="entry name" value="PEA_transferase"/>
</dbReference>
<feature type="domain" description="Phosphoethanolamine transferase N-terminal" evidence="10">
    <location>
        <begin position="56"/>
        <end position="208"/>
    </location>
</feature>
<evidence type="ECO:0000256" key="5">
    <source>
        <dbReference type="ARBA" id="ARBA00022692"/>
    </source>
</evidence>
<comment type="subcellular location">
    <subcellularLocation>
        <location evidence="1">Cell inner membrane</location>
        <topology evidence="1">Multi-pass membrane protein</topology>
    </subcellularLocation>
</comment>
<dbReference type="Pfam" id="PF08019">
    <property type="entry name" value="EptA_B_N"/>
    <property type="match status" value="1"/>
</dbReference>